<dbReference type="AlphaFoldDB" id="A0A8B8HTR8"/>
<dbReference type="OrthoDB" id="10251727at2759"/>
<dbReference type="InterPro" id="IPR023674">
    <property type="entry name" value="Ribosomal_uL1-like"/>
</dbReference>
<feature type="region of interest" description="Disordered" evidence="1">
    <location>
        <begin position="350"/>
        <end position="377"/>
    </location>
</feature>
<dbReference type="GeneID" id="113394963"/>
<dbReference type="Gene3D" id="3.40.50.790">
    <property type="match status" value="1"/>
</dbReference>
<dbReference type="InterPro" id="IPR016095">
    <property type="entry name" value="Ribosomal_uL1_3-a/b-sand"/>
</dbReference>
<organism evidence="2 3">
    <name type="scientific">Vanessa tameamea</name>
    <name type="common">Kamehameha butterfly</name>
    <dbReference type="NCBI Taxonomy" id="334116"/>
    <lineage>
        <taxon>Eukaryota</taxon>
        <taxon>Metazoa</taxon>
        <taxon>Ecdysozoa</taxon>
        <taxon>Arthropoda</taxon>
        <taxon>Hexapoda</taxon>
        <taxon>Insecta</taxon>
        <taxon>Pterygota</taxon>
        <taxon>Neoptera</taxon>
        <taxon>Endopterygota</taxon>
        <taxon>Lepidoptera</taxon>
        <taxon>Glossata</taxon>
        <taxon>Ditrysia</taxon>
        <taxon>Papilionoidea</taxon>
        <taxon>Nymphalidae</taxon>
        <taxon>Nymphalinae</taxon>
        <taxon>Vanessa</taxon>
    </lineage>
</organism>
<protein>
    <submittedName>
        <fullName evidence="3">Ribosomal L1 domain-containing protein CG13096</fullName>
    </submittedName>
</protein>
<dbReference type="InterPro" id="IPR028364">
    <property type="entry name" value="Ribosomal_uL1/biogenesis"/>
</dbReference>
<feature type="compositionally biased region" description="Acidic residues" evidence="1">
    <location>
        <begin position="357"/>
        <end position="370"/>
    </location>
</feature>
<name>A0A8B8HTR8_VANTA</name>
<proteinExistence type="predicted"/>
<sequence>MKNNKSIAVKARQKKITPIKTEKMKSKGSKKVLKQKLSKSPSKVTTTPIVTVQKKIKYMTPSKVVTETLVTACLNALEKLTTLSNKKNTIFGDETQIFMEIRCIKILKSKGNVRFTLPNSTMASSGEVCLITPDLKKGKKVDHDPTVDHWEEILRKAGVTAVKTVLPMRQLRIEYDQYELKRRLLTQHDFIMVDTRVLNHVSHVLGKMFFKKHNMLIPVKINEKKDIKKNIDVGLRTVMLRLSEGQTSTILVGNTAMQQSLINENILAIVRQLKEKFPGGENNIRSLSIKLPLSLSIPLYLTLRPSGSVKTIKIKKTKPKNYKDYEDELTTHIGCTVRVAPDGTVHLKRKLNQSDASDIEDQESSENEDGEDKKDQE</sequence>
<evidence type="ECO:0000313" key="3">
    <source>
        <dbReference type="RefSeq" id="XP_026488248.2"/>
    </source>
</evidence>
<gene>
    <name evidence="3" type="primary">LOC113394963</name>
</gene>
<accession>A0A8B8HTR8</accession>
<dbReference type="Proteomes" id="UP001652626">
    <property type="component" value="Chromosome 9"/>
</dbReference>
<evidence type="ECO:0000256" key="1">
    <source>
        <dbReference type="SAM" id="MobiDB-lite"/>
    </source>
</evidence>
<reference evidence="3" key="1">
    <citation type="submission" date="2025-08" db="UniProtKB">
        <authorList>
            <consortium name="RefSeq"/>
        </authorList>
    </citation>
    <scope>IDENTIFICATION</scope>
    <source>
        <tissue evidence="3">Whole body</tissue>
    </source>
</reference>
<dbReference type="Pfam" id="PF00687">
    <property type="entry name" value="Ribosomal_L1"/>
    <property type="match status" value="1"/>
</dbReference>
<dbReference type="SUPFAM" id="SSF56808">
    <property type="entry name" value="Ribosomal protein L1"/>
    <property type="match status" value="1"/>
</dbReference>
<dbReference type="Gene3D" id="3.30.190.20">
    <property type="match status" value="1"/>
</dbReference>
<dbReference type="RefSeq" id="XP_026488248.2">
    <property type="nucleotide sequence ID" value="XM_026632463.2"/>
</dbReference>
<keyword evidence="2" id="KW-1185">Reference proteome</keyword>
<dbReference type="OMA" id="FMEIRCI"/>
<evidence type="ECO:0000313" key="2">
    <source>
        <dbReference type="Proteomes" id="UP001652626"/>
    </source>
</evidence>